<feature type="region of interest" description="Disordered" evidence="1">
    <location>
        <begin position="1"/>
        <end position="23"/>
    </location>
</feature>
<proteinExistence type="predicted"/>
<dbReference type="EMBL" id="JBHSKD010000011">
    <property type="protein sequence ID" value="MFC5177345.1"/>
    <property type="molecule type" value="Genomic_DNA"/>
</dbReference>
<name>A0ABW0BJS9_9ACTN</name>
<dbReference type="Proteomes" id="UP001596087">
    <property type="component" value="Unassembled WGS sequence"/>
</dbReference>
<evidence type="ECO:0000256" key="1">
    <source>
        <dbReference type="SAM" id="MobiDB-lite"/>
    </source>
</evidence>
<comment type="caution">
    <text evidence="2">The sequence shown here is derived from an EMBL/GenBank/DDBJ whole genome shotgun (WGS) entry which is preliminary data.</text>
</comment>
<feature type="compositionally biased region" description="Basic and acidic residues" evidence="1">
    <location>
        <begin position="119"/>
        <end position="132"/>
    </location>
</feature>
<evidence type="ECO:0000313" key="3">
    <source>
        <dbReference type="Proteomes" id="UP001596087"/>
    </source>
</evidence>
<dbReference type="RefSeq" id="WP_378590282.1">
    <property type="nucleotide sequence ID" value="NZ_JBHSKD010000011.1"/>
</dbReference>
<accession>A0ABW0BJS9</accession>
<sequence length="227" mass="23742">MPPSANKYVPKHRGPSAAHVARSAPKKVLRSTVLFSSVAVAATAGVVSTGVAASPMSISNAAEETAQGLTGQVTGVEGAVSDAELADRVERASGVSRSDQREATDPAKEEALAPSESRAVTRTEDLSSADPRDIGRALLPEFGFAESEFGCLDALYMSESGWRVDADNPTSSAYGIPQALPGEKMASAGADWATNPVTQIRWGLGYIQDSYGSPCSAWAFKQSNGWY</sequence>
<gene>
    <name evidence="2" type="ORF">ACFPGP_11730</name>
</gene>
<dbReference type="InterPro" id="IPR023346">
    <property type="entry name" value="Lysozyme-like_dom_sf"/>
</dbReference>
<reference evidence="3" key="1">
    <citation type="journal article" date="2019" name="Int. J. Syst. Evol. Microbiol.">
        <title>The Global Catalogue of Microorganisms (GCM) 10K type strain sequencing project: providing services to taxonomists for standard genome sequencing and annotation.</title>
        <authorList>
            <consortium name="The Broad Institute Genomics Platform"/>
            <consortium name="The Broad Institute Genome Sequencing Center for Infectious Disease"/>
            <person name="Wu L."/>
            <person name="Ma J."/>
        </authorList>
    </citation>
    <scope>NUCLEOTIDE SEQUENCE [LARGE SCALE GENOMIC DNA]</scope>
    <source>
        <strain evidence="3">DFY41</strain>
    </source>
</reference>
<keyword evidence="3" id="KW-1185">Reference proteome</keyword>
<feature type="region of interest" description="Disordered" evidence="1">
    <location>
        <begin position="89"/>
        <end position="132"/>
    </location>
</feature>
<evidence type="ECO:0000313" key="2">
    <source>
        <dbReference type="EMBL" id="MFC5177345.1"/>
    </source>
</evidence>
<organism evidence="2 3">
    <name type="scientific">Nocardioides taihuensis</name>
    <dbReference type="NCBI Taxonomy" id="1835606"/>
    <lineage>
        <taxon>Bacteria</taxon>
        <taxon>Bacillati</taxon>
        <taxon>Actinomycetota</taxon>
        <taxon>Actinomycetes</taxon>
        <taxon>Propionibacteriales</taxon>
        <taxon>Nocardioidaceae</taxon>
        <taxon>Nocardioides</taxon>
    </lineage>
</organism>
<feature type="compositionally biased region" description="Basic and acidic residues" evidence="1">
    <location>
        <begin position="98"/>
        <end position="111"/>
    </location>
</feature>
<protein>
    <submittedName>
        <fullName evidence="2">Lytic transglycosylase domain-containing protein</fullName>
    </submittedName>
</protein>
<dbReference type="SUPFAM" id="SSF53955">
    <property type="entry name" value="Lysozyme-like"/>
    <property type="match status" value="1"/>
</dbReference>